<dbReference type="InterPro" id="IPR033467">
    <property type="entry name" value="Tesmin/TSO1-like_CXC"/>
</dbReference>
<evidence type="ECO:0000256" key="3">
    <source>
        <dbReference type="ARBA" id="ARBA00023242"/>
    </source>
</evidence>
<dbReference type="AlphaFoldDB" id="A0A7I8JWL9"/>
<comment type="similarity">
    <text evidence="2">Belongs to the lin-54 family.</text>
</comment>
<dbReference type="GO" id="GO:0003700">
    <property type="term" value="F:DNA-binding transcription factor activity"/>
    <property type="evidence" value="ECO:0007669"/>
    <property type="project" value="InterPro"/>
</dbReference>
<protein>
    <recommendedName>
        <fullName evidence="5">CRC domain-containing protein</fullName>
    </recommendedName>
</protein>
<organism evidence="6 7">
    <name type="scientific">Spirodela intermedia</name>
    <name type="common">Intermediate duckweed</name>
    <dbReference type="NCBI Taxonomy" id="51605"/>
    <lineage>
        <taxon>Eukaryota</taxon>
        <taxon>Viridiplantae</taxon>
        <taxon>Streptophyta</taxon>
        <taxon>Embryophyta</taxon>
        <taxon>Tracheophyta</taxon>
        <taxon>Spermatophyta</taxon>
        <taxon>Magnoliopsida</taxon>
        <taxon>Liliopsida</taxon>
        <taxon>Araceae</taxon>
        <taxon>Lemnoideae</taxon>
        <taxon>Spirodela</taxon>
    </lineage>
</organism>
<keyword evidence="7" id="KW-1185">Reference proteome</keyword>
<dbReference type="GO" id="GO:0005634">
    <property type="term" value="C:nucleus"/>
    <property type="evidence" value="ECO:0007669"/>
    <property type="project" value="UniProtKB-SubCell"/>
</dbReference>
<dbReference type="SMART" id="SM01114">
    <property type="entry name" value="CXC"/>
    <property type="match status" value="2"/>
</dbReference>
<dbReference type="Proteomes" id="UP000663760">
    <property type="component" value="Chromosome 1"/>
</dbReference>
<evidence type="ECO:0000256" key="4">
    <source>
        <dbReference type="SAM" id="MobiDB-lite"/>
    </source>
</evidence>
<dbReference type="PANTHER" id="PTHR46159:SF12">
    <property type="entry name" value="PROTEIN TESMIN_TSO1-LIKE CXC 3-RELATED"/>
    <property type="match status" value="1"/>
</dbReference>
<feature type="region of interest" description="Disordered" evidence="4">
    <location>
        <begin position="377"/>
        <end position="396"/>
    </location>
</feature>
<dbReference type="InterPro" id="IPR044522">
    <property type="entry name" value="TSO1-like"/>
</dbReference>
<evidence type="ECO:0000259" key="5">
    <source>
        <dbReference type="PROSITE" id="PS51634"/>
    </source>
</evidence>
<gene>
    <name evidence="6" type="ORF">SI8410_01000370</name>
</gene>
<dbReference type="PANTHER" id="PTHR46159">
    <property type="entry name" value="PROTEIN TESMIN/TSO1-LIKE CXC 2"/>
    <property type="match status" value="1"/>
</dbReference>
<reference evidence="6" key="1">
    <citation type="submission" date="2020-02" db="EMBL/GenBank/DDBJ databases">
        <authorList>
            <person name="Scholz U."/>
            <person name="Mascher M."/>
            <person name="Fiebig A."/>
        </authorList>
    </citation>
    <scope>NUCLEOTIDE SEQUENCE</scope>
</reference>
<comment type="subcellular location">
    <subcellularLocation>
        <location evidence="1">Nucleus</location>
    </subcellularLocation>
</comment>
<sequence length="802" mass="87358">MDTPQRGQQHAGTALSRVEDSPVFSYISSLSPIKPVKSVHITHALPLNFSSPPSVFASPHVNTQKERKIPIRYPVLDSSAPDFSSEDGDDKSLSYVMPNLLKLSECAIDEKANCRTKCLLNEANVDPPEECQKLTSHLSRSLEYDCGSPNHNTAPCYGSQNKVDLKRVRVSLVDFACDVQEAVESSANDIEGEDIRCQVHSKEEVSSCDWENLITDGSVNLFVFDPSTESEACEERCQKVRGQDANYSTSYSLRISEDSIGDPQRSHPAGALATCLKSTALDVSGDYGQQVFSQNNSEHTPQVPPTCQQNNQEISDQFEKMDDEVGDHDLFDYETDYQHQRGFRRRCLVFEVAGSHVVGDSKDSSSASFSISFKHISGDKQQTSSKPSSGPRQHALPSIGLHLNSLATSSKVRIATEDNLPSGRKLLSLPCSTGAISSLVTLQKTSRGSSVAEEDLCPGNDPQELTEMRNYLQSPAISGEELDLNSPKKKKCKLENGGEHGSCRRCNCKKSKCLKLYCECFAAGVYCVGPCACEGCLNKPIHEDIVLATRKQIESRNPLAFAPKVIRASAPATGIGEDINKTPASARHKRGCNCKKSGCLKKYCECYQGGVGCSASCRCEGCKNTFGRREGVLPMVSEENEPKEEQHVDPCGDDGVEFPHEADCLHDNDSPVTPSFQISRPPLRPPFSFSEKPPRSSVASIGSSPLLSACHKLQKSGLAKSKLEKHLQTAPEDETPKILREMPSPLNAVKTASPSRKRVSPPQHEIGSSPSQKGGRRLILRSIPSFPALTGVSSNDPPETAL</sequence>
<name>A0A7I8JWL9_SPIIN</name>
<accession>A0A7I8JWL9</accession>
<feature type="region of interest" description="Disordered" evidence="4">
    <location>
        <begin position="670"/>
        <end position="702"/>
    </location>
</feature>
<dbReference type="InterPro" id="IPR005172">
    <property type="entry name" value="CRC"/>
</dbReference>
<feature type="compositionally biased region" description="Polar residues" evidence="4">
    <location>
        <begin position="791"/>
        <end position="802"/>
    </location>
</feature>
<evidence type="ECO:0000256" key="1">
    <source>
        <dbReference type="ARBA" id="ARBA00004123"/>
    </source>
</evidence>
<dbReference type="PROSITE" id="PS51634">
    <property type="entry name" value="CRC"/>
    <property type="match status" value="1"/>
</dbReference>
<dbReference type="OrthoDB" id="6283463at2759"/>
<evidence type="ECO:0000313" key="6">
    <source>
        <dbReference type="EMBL" id="CAA7388068.1"/>
    </source>
</evidence>
<dbReference type="EMBL" id="LR746264">
    <property type="protein sequence ID" value="CAA7388068.1"/>
    <property type="molecule type" value="Genomic_DNA"/>
</dbReference>
<dbReference type="Pfam" id="PF03638">
    <property type="entry name" value="TCR"/>
    <property type="match status" value="2"/>
</dbReference>
<evidence type="ECO:0000313" key="7">
    <source>
        <dbReference type="Proteomes" id="UP000663760"/>
    </source>
</evidence>
<keyword evidence="3" id="KW-0539">Nucleus</keyword>
<feature type="compositionally biased region" description="Polar residues" evidence="4">
    <location>
        <begin position="379"/>
        <end position="391"/>
    </location>
</feature>
<proteinExistence type="inferred from homology"/>
<feature type="domain" description="CRC" evidence="5">
    <location>
        <begin position="502"/>
        <end position="627"/>
    </location>
</feature>
<feature type="region of interest" description="Disordered" evidence="4">
    <location>
        <begin position="727"/>
        <end position="802"/>
    </location>
</feature>
<evidence type="ECO:0000256" key="2">
    <source>
        <dbReference type="ARBA" id="ARBA00007267"/>
    </source>
</evidence>